<comment type="caution">
    <text evidence="4">The sequence shown here is derived from an EMBL/GenBank/DDBJ whole genome shotgun (WGS) entry which is preliminary data.</text>
</comment>
<proteinExistence type="predicted"/>
<dbReference type="GO" id="GO:0008270">
    <property type="term" value="F:zinc ion binding"/>
    <property type="evidence" value="ECO:0007669"/>
    <property type="project" value="UniProtKB-KW"/>
</dbReference>
<dbReference type="AlphaFoldDB" id="A0AAV7EC87"/>
<keyword evidence="5" id="KW-1185">Reference proteome</keyword>
<dbReference type="InterPro" id="IPR001841">
    <property type="entry name" value="Znf_RING"/>
</dbReference>
<dbReference type="CDD" id="cd16449">
    <property type="entry name" value="RING-HC"/>
    <property type="match status" value="1"/>
</dbReference>
<dbReference type="PANTHER" id="PTHR46629">
    <property type="entry name" value="OS01G0917900 PROTEIN"/>
    <property type="match status" value="1"/>
</dbReference>
<keyword evidence="1" id="KW-0862">Zinc</keyword>
<dbReference type="Pfam" id="PF13920">
    <property type="entry name" value="zf-C3HC4_3"/>
    <property type="match status" value="1"/>
</dbReference>
<dbReference type="Proteomes" id="UP000825729">
    <property type="component" value="Unassembled WGS sequence"/>
</dbReference>
<evidence type="ECO:0000313" key="5">
    <source>
        <dbReference type="Proteomes" id="UP000825729"/>
    </source>
</evidence>
<feature type="domain" description="RING-type" evidence="3">
    <location>
        <begin position="207"/>
        <end position="245"/>
    </location>
</feature>
<dbReference type="SUPFAM" id="SSF57850">
    <property type="entry name" value="RING/U-box"/>
    <property type="match status" value="1"/>
</dbReference>
<dbReference type="PROSITE" id="PS50089">
    <property type="entry name" value="ZF_RING_2"/>
    <property type="match status" value="1"/>
</dbReference>
<keyword evidence="1" id="KW-0863">Zinc-finger</keyword>
<name>A0AAV7EC87_ARIFI</name>
<feature type="compositionally biased region" description="Acidic residues" evidence="2">
    <location>
        <begin position="189"/>
        <end position="200"/>
    </location>
</feature>
<dbReference type="EMBL" id="JAINDJ010000005">
    <property type="protein sequence ID" value="KAG9445705.1"/>
    <property type="molecule type" value="Genomic_DNA"/>
</dbReference>
<dbReference type="Gene3D" id="3.30.40.10">
    <property type="entry name" value="Zinc/RING finger domain, C3HC4 (zinc finger)"/>
    <property type="match status" value="1"/>
</dbReference>
<feature type="region of interest" description="Disordered" evidence="2">
    <location>
        <begin position="122"/>
        <end position="157"/>
    </location>
</feature>
<evidence type="ECO:0000256" key="2">
    <source>
        <dbReference type="SAM" id="MobiDB-lite"/>
    </source>
</evidence>
<feature type="region of interest" description="Disordered" evidence="2">
    <location>
        <begin position="172"/>
        <end position="200"/>
    </location>
</feature>
<feature type="compositionally biased region" description="Low complexity" evidence="2">
    <location>
        <begin position="122"/>
        <end position="152"/>
    </location>
</feature>
<evidence type="ECO:0000313" key="4">
    <source>
        <dbReference type="EMBL" id="KAG9445705.1"/>
    </source>
</evidence>
<accession>A0AAV7EC87</accession>
<dbReference type="InterPro" id="IPR013083">
    <property type="entry name" value="Znf_RING/FYVE/PHD"/>
</dbReference>
<sequence>MEGGRRRPMLTGTMSIRERDPSKLRELLKVTEEEDQKMDGDGVGDKPPVASAAALPSRTLLDIIREEETIKYGHGGHKINWKSFKDRLRMRRTGSAWADYGAAISVTDDFMHAIPVGTAPPQAAASAAEAPVPAPDGASSSGGEEPAGGAAEVAEEEAPPVRVSLMALLEQTDRQSAPLSDDGGKDSGTEEEEEEEEESGEGAEYACCVCMVRHKGAAFIPCGHTFCRLCSRELWVSRGNCPLCNGYILEILDIF</sequence>
<organism evidence="4 5">
    <name type="scientific">Aristolochia fimbriata</name>
    <name type="common">White veined hardy Dutchman's pipe vine</name>
    <dbReference type="NCBI Taxonomy" id="158543"/>
    <lineage>
        <taxon>Eukaryota</taxon>
        <taxon>Viridiplantae</taxon>
        <taxon>Streptophyta</taxon>
        <taxon>Embryophyta</taxon>
        <taxon>Tracheophyta</taxon>
        <taxon>Spermatophyta</taxon>
        <taxon>Magnoliopsida</taxon>
        <taxon>Magnoliidae</taxon>
        <taxon>Piperales</taxon>
        <taxon>Aristolochiaceae</taxon>
        <taxon>Aristolochia</taxon>
    </lineage>
</organism>
<reference evidence="4 5" key="1">
    <citation type="submission" date="2021-07" db="EMBL/GenBank/DDBJ databases">
        <title>The Aristolochia fimbriata genome: insights into angiosperm evolution, floral development and chemical biosynthesis.</title>
        <authorList>
            <person name="Jiao Y."/>
        </authorList>
    </citation>
    <scope>NUCLEOTIDE SEQUENCE [LARGE SCALE GENOMIC DNA]</scope>
    <source>
        <strain evidence="4">IBCAS-2021</strain>
        <tissue evidence="4">Leaf</tissue>
    </source>
</reference>
<evidence type="ECO:0000256" key="1">
    <source>
        <dbReference type="PROSITE-ProRule" id="PRU00175"/>
    </source>
</evidence>
<gene>
    <name evidence="4" type="ORF">H6P81_011833</name>
</gene>
<dbReference type="SMART" id="SM00184">
    <property type="entry name" value="RING"/>
    <property type="match status" value="1"/>
</dbReference>
<evidence type="ECO:0000259" key="3">
    <source>
        <dbReference type="PROSITE" id="PS50089"/>
    </source>
</evidence>
<keyword evidence="1" id="KW-0479">Metal-binding</keyword>
<protein>
    <recommendedName>
        <fullName evidence="3">RING-type domain-containing protein</fullName>
    </recommendedName>
</protein>